<dbReference type="OrthoDB" id="1122317at2"/>
<name>A0A1R3XA66_9RHOB</name>
<keyword evidence="1" id="KW-0503">Monooxygenase</keyword>
<evidence type="ECO:0000313" key="2">
    <source>
        <dbReference type="Proteomes" id="UP000186997"/>
    </source>
</evidence>
<proteinExistence type="predicted"/>
<gene>
    <name evidence="1" type="ORF">SAMN05421665_2575</name>
</gene>
<organism evidence="1 2">
    <name type="scientific">Yoonia rosea</name>
    <dbReference type="NCBI Taxonomy" id="287098"/>
    <lineage>
        <taxon>Bacteria</taxon>
        <taxon>Pseudomonadati</taxon>
        <taxon>Pseudomonadota</taxon>
        <taxon>Alphaproteobacteria</taxon>
        <taxon>Rhodobacterales</taxon>
        <taxon>Paracoccaceae</taxon>
        <taxon>Yoonia</taxon>
    </lineage>
</organism>
<accession>A0A1R3XA66</accession>
<dbReference type="STRING" id="287098.SAMN05421665_2575"/>
<reference evidence="2" key="1">
    <citation type="submission" date="2017-01" db="EMBL/GenBank/DDBJ databases">
        <authorList>
            <person name="Varghese N."/>
            <person name="Submissions S."/>
        </authorList>
    </citation>
    <scope>NUCLEOTIDE SEQUENCE [LARGE SCALE GENOMIC DNA]</scope>
    <source>
        <strain evidence="2">DSM 29591</strain>
    </source>
</reference>
<keyword evidence="2" id="KW-1185">Reference proteome</keyword>
<keyword evidence="1" id="KW-0560">Oxidoreductase</keyword>
<sequence>MTQTVSLSFFRFAGPVARAWALTMMGGARLPLARTPDIGFWKLCGSGTGEGFTPIPNTAVYAILATWPDAETAYARTQSGIFATYQRRAAEDWTVFLQTQTSRGAWSGQSPFEPTAAQTNGPLAALTRATIKPSILTRFWGRVPNISEMIGKDPNVAFKIGIGEVPMLHQVTFSIWPSEKAMAGFARTGPHADAIRAVRDEGWFREELYARFAVHSDRGTWNGISPLAKLEAA</sequence>
<dbReference type="CDD" id="cd21650">
    <property type="entry name" value="CrtA-like"/>
    <property type="match status" value="1"/>
</dbReference>
<dbReference type="InterPro" id="IPR049574">
    <property type="entry name" value="CrtA-like"/>
</dbReference>
<dbReference type="RefSeq" id="WP_076660662.1">
    <property type="nucleotide sequence ID" value="NZ_FTPR01000002.1"/>
</dbReference>
<dbReference type="NCBIfam" id="NF045923">
    <property type="entry name" value="SpheroidMoxCrtARhod"/>
    <property type="match status" value="1"/>
</dbReference>
<dbReference type="Proteomes" id="UP000186997">
    <property type="component" value="Unassembled WGS sequence"/>
</dbReference>
<dbReference type="EMBL" id="FTPR01000002">
    <property type="protein sequence ID" value="SIT87931.1"/>
    <property type="molecule type" value="Genomic_DNA"/>
</dbReference>
<dbReference type="AlphaFoldDB" id="A0A1R3XA66"/>
<evidence type="ECO:0000313" key="1">
    <source>
        <dbReference type="EMBL" id="SIT87931.1"/>
    </source>
</evidence>
<dbReference type="GO" id="GO:0004497">
    <property type="term" value="F:monooxygenase activity"/>
    <property type="evidence" value="ECO:0007669"/>
    <property type="project" value="UniProtKB-KW"/>
</dbReference>
<protein>
    <submittedName>
        <fullName evidence="1">Spheroidene monooxygenase</fullName>
    </submittedName>
</protein>